<keyword evidence="1" id="KW-0732">Signal</keyword>
<sequence length="408" mass="46154">MALLAWLLPFTFTLLTVSEHCSGDSCPKPARGSELLQRSQKQVLKAEQAEDRLLSYEELHTQVEASFARAQQLSSRTRLLVESNFKSFHSSNYKSFSKDLTCMENCEQGFDHFAERTGLIHELNATELESFRDRVLEEMEIMCKHDKIDDIADGRIQAAEYMQDFMQVLEDERPVLTERLEEILEEHYHDVAFEFADWLMNFSQIDLRHRTGIEESHQNRTLLETSHSIVERMRKRSLPANFDARTHWPQCSEIIGRIHNQGLFSGPSAQISRGFITSCTYTGGRDGCQGCSPYFGHGAGTDHFTSNSSAPPCPTECSNPTFSKTLHTDRFKLGLSTHYDLTLLHHPLPTMAYQLVREAILAGGPVPALLMADGPFMSYRSGVYTHSCDMNPNHAVTAISLDLLEQLG</sequence>
<evidence type="ECO:0000313" key="4">
    <source>
        <dbReference type="Proteomes" id="UP000649617"/>
    </source>
</evidence>
<dbReference type="GO" id="GO:0008234">
    <property type="term" value="F:cysteine-type peptidase activity"/>
    <property type="evidence" value="ECO:0007669"/>
    <property type="project" value="InterPro"/>
</dbReference>
<dbReference type="GO" id="GO:0006508">
    <property type="term" value="P:proteolysis"/>
    <property type="evidence" value="ECO:0007669"/>
    <property type="project" value="InterPro"/>
</dbReference>
<dbReference type="InterPro" id="IPR038765">
    <property type="entry name" value="Papain-like_cys_pep_sf"/>
</dbReference>
<keyword evidence="4" id="KW-1185">Reference proteome</keyword>
<reference evidence="3" key="1">
    <citation type="submission" date="2021-02" db="EMBL/GenBank/DDBJ databases">
        <authorList>
            <person name="Dougan E. K."/>
            <person name="Rhodes N."/>
            <person name="Thang M."/>
            <person name="Chan C."/>
        </authorList>
    </citation>
    <scope>NUCLEOTIDE SEQUENCE</scope>
</reference>
<evidence type="ECO:0000313" key="3">
    <source>
        <dbReference type="EMBL" id="CAE7533626.1"/>
    </source>
</evidence>
<dbReference type="Pfam" id="PF00112">
    <property type="entry name" value="Peptidase_C1"/>
    <property type="match status" value="1"/>
</dbReference>
<dbReference type="OrthoDB" id="422007at2759"/>
<proteinExistence type="predicted"/>
<feature type="domain" description="Peptidase C1A papain C-terminal" evidence="2">
    <location>
        <begin position="238"/>
        <end position="408"/>
    </location>
</feature>
<gene>
    <name evidence="3" type="primary">CTSB</name>
    <name evidence="3" type="ORF">SPIL2461_LOCUS14076</name>
</gene>
<dbReference type="AlphaFoldDB" id="A0A812TQY1"/>
<comment type="caution">
    <text evidence="3">The sequence shown here is derived from an EMBL/GenBank/DDBJ whole genome shotgun (WGS) entry which is preliminary data.</text>
</comment>
<feature type="non-terminal residue" evidence="3">
    <location>
        <position position="1"/>
    </location>
</feature>
<name>A0A812TQY1_SYMPI</name>
<evidence type="ECO:0000259" key="2">
    <source>
        <dbReference type="SMART" id="SM00645"/>
    </source>
</evidence>
<dbReference type="Proteomes" id="UP000649617">
    <property type="component" value="Unassembled WGS sequence"/>
</dbReference>
<dbReference type="SMART" id="SM00645">
    <property type="entry name" value="Pept_C1"/>
    <property type="match status" value="1"/>
</dbReference>
<accession>A0A812TQY1</accession>
<protein>
    <submittedName>
        <fullName evidence="3">CTSB protein</fullName>
    </submittedName>
</protein>
<organism evidence="3 4">
    <name type="scientific">Symbiodinium pilosum</name>
    <name type="common">Dinoflagellate</name>
    <dbReference type="NCBI Taxonomy" id="2952"/>
    <lineage>
        <taxon>Eukaryota</taxon>
        <taxon>Sar</taxon>
        <taxon>Alveolata</taxon>
        <taxon>Dinophyceae</taxon>
        <taxon>Suessiales</taxon>
        <taxon>Symbiodiniaceae</taxon>
        <taxon>Symbiodinium</taxon>
    </lineage>
</organism>
<dbReference type="EMBL" id="CAJNIZ010031935">
    <property type="protein sequence ID" value="CAE7533626.1"/>
    <property type="molecule type" value="Genomic_DNA"/>
</dbReference>
<dbReference type="Gene3D" id="3.90.70.10">
    <property type="entry name" value="Cysteine proteinases"/>
    <property type="match status" value="1"/>
</dbReference>
<feature type="chain" id="PRO_5032756143" evidence="1">
    <location>
        <begin position="19"/>
        <end position="408"/>
    </location>
</feature>
<dbReference type="SUPFAM" id="SSF54001">
    <property type="entry name" value="Cysteine proteinases"/>
    <property type="match status" value="1"/>
</dbReference>
<evidence type="ECO:0000256" key="1">
    <source>
        <dbReference type="SAM" id="SignalP"/>
    </source>
</evidence>
<dbReference type="InterPro" id="IPR000668">
    <property type="entry name" value="Peptidase_C1A_C"/>
</dbReference>
<feature type="signal peptide" evidence="1">
    <location>
        <begin position="1"/>
        <end position="18"/>
    </location>
</feature>